<gene>
    <name evidence="2" type="ORF">NCTC11190_00602</name>
</gene>
<dbReference type="STRING" id="880526.GCA_000427365_00844"/>
<dbReference type="CDD" id="cd02883">
    <property type="entry name" value="NUDIX_Hydrolase"/>
    <property type="match status" value="1"/>
</dbReference>
<accession>A0A379MPE3</accession>
<dbReference type="OrthoDB" id="954553at2"/>
<proteinExistence type="predicted"/>
<dbReference type="Gene3D" id="3.90.79.10">
    <property type="entry name" value="Nucleoside Triphosphate Pyrophosphohydrolase"/>
    <property type="match status" value="1"/>
</dbReference>
<name>A0A379MPE3_9BACT</name>
<reference evidence="2 3" key="1">
    <citation type="submission" date="2018-06" db="EMBL/GenBank/DDBJ databases">
        <authorList>
            <consortium name="Pathogen Informatics"/>
            <person name="Doyle S."/>
        </authorList>
    </citation>
    <scope>NUCLEOTIDE SEQUENCE [LARGE SCALE GENOMIC DNA]</scope>
    <source>
        <strain evidence="2 3">NCTC11190</strain>
    </source>
</reference>
<organism evidence="2 3">
    <name type="scientific">Rikenella microfusus</name>
    <dbReference type="NCBI Taxonomy" id="28139"/>
    <lineage>
        <taxon>Bacteria</taxon>
        <taxon>Pseudomonadati</taxon>
        <taxon>Bacteroidota</taxon>
        <taxon>Bacteroidia</taxon>
        <taxon>Bacteroidales</taxon>
        <taxon>Rikenellaceae</taxon>
        <taxon>Rikenella</taxon>
    </lineage>
</organism>
<protein>
    <recommendedName>
        <fullName evidence="1">Nudix hydrolase domain-containing protein</fullName>
    </recommendedName>
</protein>
<dbReference type="Pfam" id="PF00293">
    <property type="entry name" value="NUDIX"/>
    <property type="match status" value="1"/>
</dbReference>
<dbReference type="Proteomes" id="UP000255233">
    <property type="component" value="Unassembled WGS sequence"/>
</dbReference>
<evidence type="ECO:0000313" key="3">
    <source>
        <dbReference type="Proteomes" id="UP000255233"/>
    </source>
</evidence>
<dbReference type="InterPro" id="IPR015797">
    <property type="entry name" value="NUDIX_hydrolase-like_dom_sf"/>
</dbReference>
<dbReference type="AlphaFoldDB" id="A0A379MPE3"/>
<dbReference type="RefSeq" id="WP_037291501.1">
    <property type="nucleotide sequence ID" value="NZ_UGVL01000001.1"/>
</dbReference>
<dbReference type="EMBL" id="UGVL01000001">
    <property type="protein sequence ID" value="SUE33395.1"/>
    <property type="molecule type" value="Genomic_DNA"/>
</dbReference>
<evidence type="ECO:0000313" key="2">
    <source>
        <dbReference type="EMBL" id="SUE33395.1"/>
    </source>
</evidence>
<evidence type="ECO:0000259" key="1">
    <source>
        <dbReference type="Pfam" id="PF00293"/>
    </source>
</evidence>
<sequence length="174" mass="19536">MSDITTMPFTYAIVHDGARCLIFKKKKHGHFFQRQAVNPKADLHGGGKYCFPGGSQTEANPIIGARREFREETGIVVPTDVIREWKFTEGDGTGCCFEIPADALTALHASVSRQLEMANSDDWTNEDCKVQDNELKNPELVPLANLPGDYFRADDKDTGWFHSFVTRLKAELEK</sequence>
<feature type="domain" description="Nudix hydrolase" evidence="1">
    <location>
        <begin position="15"/>
        <end position="146"/>
    </location>
</feature>
<dbReference type="SUPFAM" id="SSF55811">
    <property type="entry name" value="Nudix"/>
    <property type="match status" value="1"/>
</dbReference>
<keyword evidence="3" id="KW-1185">Reference proteome</keyword>
<dbReference type="InterPro" id="IPR000086">
    <property type="entry name" value="NUDIX_hydrolase_dom"/>
</dbReference>